<comment type="caution">
    <text evidence="2">The sequence shown here is derived from an EMBL/GenBank/DDBJ whole genome shotgun (WGS) entry which is preliminary data.</text>
</comment>
<sequence>MCIDYRELNKLTVKNRYPLPRIDDLFDQLQRSSMYSKIDLRSSYHQLRVRDEDIPKMAFKTRYGHYEFQVMPFGPYLDKFGTCSSYLIFDLLEGTKEEHVAHIRTNFWVAQEEELYANSRQCPFGCFSKIAKHMTKLNLEVYKFNWVEKEGKLLSDIEAKGAVLIEDVPRFEKEAITGCLAQHEAGNCNVLSGKCMTYAKVKVEYQKTIRLFGSSHNPVWKWEENIYMEFRLLKLSKDDVLVRYNLVTCGTDSKSAHFLPIEGNQPNGEVDDDILEGCSSLRHGVPVLLFLIETG</sequence>
<name>A0ABQ5B7Q1_9ASTR</name>
<reference evidence="2" key="2">
    <citation type="submission" date="2022-01" db="EMBL/GenBank/DDBJ databases">
        <authorList>
            <person name="Yamashiro T."/>
            <person name="Shiraishi A."/>
            <person name="Satake H."/>
            <person name="Nakayama K."/>
        </authorList>
    </citation>
    <scope>NUCLEOTIDE SEQUENCE</scope>
</reference>
<dbReference type="Pfam" id="PF00078">
    <property type="entry name" value="RVT_1"/>
    <property type="match status" value="1"/>
</dbReference>
<dbReference type="PANTHER" id="PTHR24559">
    <property type="entry name" value="TRANSPOSON TY3-I GAG-POL POLYPROTEIN"/>
    <property type="match status" value="1"/>
</dbReference>
<evidence type="ECO:0000313" key="3">
    <source>
        <dbReference type="Proteomes" id="UP001151760"/>
    </source>
</evidence>
<organism evidence="2 3">
    <name type="scientific">Tanacetum coccineum</name>
    <dbReference type="NCBI Taxonomy" id="301880"/>
    <lineage>
        <taxon>Eukaryota</taxon>
        <taxon>Viridiplantae</taxon>
        <taxon>Streptophyta</taxon>
        <taxon>Embryophyta</taxon>
        <taxon>Tracheophyta</taxon>
        <taxon>Spermatophyta</taxon>
        <taxon>Magnoliopsida</taxon>
        <taxon>eudicotyledons</taxon>
        <taxon>Gunneridae</taxon>
        <taxon>Pentapetalae</taxon>
        <taxon>asterids</taxon>
        <taxon>campanulids</taxon>
        <taxon>Asterales</taxon>
        <taxon>Asteraceae</taxon>
        <taxon>Asteroideae</taxon>
        <taxon>Anthemideae</taxon>
        <taxon>Anthemidinae</taxon>
        <taxon>Tanacetum</taxon>
    </lineage>
</organism>
<keyword evidence="3" id="KW-1185">Reference proteome</keyword>
<feature type="domain" description="Reverse transcriptase" evidence="1">
    <location>
        <begin position="2"/>
        <end position="74"/>
    </location>
</feature>
<dbReference type="Gene3D" id="3.30.70.270">
    <property type="match status" value="1"/>
</dbReference>
<dbReference type="Proteomes" id="UP001151760">
    <property type="component" value="Unassembled WGS sequence"/>
</dbReference>
<dbReference type="InterPro" id="IPR000477">
    <property type="entry name" value="RT_dom"/>
</dbReference>
<gene>
    <name evidence="2" type="ORF">Tco_0856600</name>
</gene>
<dbReference type="Gene3D" id="3.10.10.10">
    <property type="entry name" value="HIV Type 1 Reverse Transcriptase, subunit A, domain 1"/>
    <property type="match status" value="1"/>
</dbReference>
<protein>
    <recommendedName>
        <fullName evidence="1">Reverse transcriptase domain-containing protein</fullName>
    </recommendedName>
</protein>
<dbReference type="InterPro" id="IPR043502">
    <property type="entry name" value="DNA/RNA_pol_sf"/>
</dbReference>
<dbReference type="EMBL" id="BQNB010012916">
    <property type="protein sequence ID" value="GJT09558.1"/>
    <property type="molecule type" value="Genomic_DNA"/>
</dbReference>
<accession>A0ABQ5B7Q1</accession>
<dbReference type="CDD" id="cd01647">
    <property type="entry name" value="RT_LTR"/>
    <property type="match status" value="1"/>
</dbReference>
<dbReference type="PANTHER" id="PTHR24559:SF427">
    <property type="entry name" value="RNA-DIRECTED DNA POLYMERASE"/>
    <property type="match status" value="1"/>
</dbReference>
<evidence type="ECO:0000259" key="1">
    <source>
        <dbReference type="Pfam" id="PF00078"/>
    </source>
</evidence>
<dbReference type="SUPFAM" id="SSF56672">
    <property type="entry name" value="DNA/RNA polymerases"/>
    <property type="match status" value="1"/>
</dbReference>
<proteinExistence type="predicted"/>
<dbReference type="InterPro" id="IPR053134">
    <property type="entry name" value="RNA-dir_DNA_polymerase"/>
</dbReference>
<dbReference type="InterPro" id="IPR043128">
    <property type="entry name" value="Rev_trsase/Diguanyl_cyclase"/>
</dbReference>
<evidence type="ECO:0000313" key="2">
    <source>
        <dbReference type="EMBL" id="GJT09558.1"/>
    </source>
</evidence>
<reference evidence="2" key="1">
    <citation type="journal article" date="2022" name="Int. J. Mol. Sci.">
        <title>Draft Genome of Tanacetum Coccineum: Genomic Comparison of Closely Related Tanacetum-Family Plants.</title>
        <authorList>
            <person name="Yamashiro T."/>
            <person name="Shiraishi A."/>
            <person name="Nakayama K."/>
            <person name="Satake H."/>
        </authorList>
    </citation>
    <scope>NUCLEOTIDE SEQUENCE</scope>
</reference>